<evidence type="ECO:0008006" key="4">
    <source>
        <dbReference type="Google" id="ProtNLM"/>
    </source>
</evidence>
<gene>
    <name evidence="2" type="ORF">PIIN_09109</name>
</gene>
<dbReference type="SUPFAM" id="SSF51735">
    <property type="entry name" value="NAD(P)-binding Rossmann-fold domains"/>
    <property type="match status" value="1"/>
</dbReference>
<dbReference type="InterPro" id="IPR036291">
    <property type="entry name" value="NAD(P)-bd_dom_sf"/>
</dbReference>
<dbReference type="InterPro" id="IPR002347">
    <property type="entry name" value="SDR_fam"/>
</dbReference>
<reference evidence="2 3" key="1">
    <citation type="journal article" date="2011" name="PLoS Pathog.">
        <title>Endophytic Life Strategies Decoded by Genome and Transcriptome Analyses of the Mutualistic Root Symbiont Piriformospora indica.</title>
        <authorList>
            <person name="Zuccaro A."/>
            <person name="Lahrmann U."/>
            <person name="Guldener U."/>
            <person name="Langen G."/>
            <person name="Pfiffi S."/>
            <person name="Biedenkopf D."/>
            <person name="Wong P."/>
            <person name="Samans B."/>
            <person name="Grimm C."/>
            <person name="Basiewicz M."/>
            <person name="Murat C."/>
            <person name="Martin F."/>
            <person name="Kogel K.H."/>
        </authorList>
    </citation>
    <scope>NUCLEOTIDE SEQUENCE [LARGE SCALE GENOMIC DNA]</scope>
    <source>
        <strain evidence="2 3">DSM 11827</strain>
    </source>
</reference>
<dbReference type="OMA" id="NRCATRM"/>
<organism evidence="2 3">
    <name type="scientific">Serendipita indica (strain DSM 11827)</name>
    <name type="common">Root endophyte fungus</name>
    <name type="synonym">Piriformospora indica</name>
    <dbReference type="NCBI Taxonomy" id="1109443"/>
    <lineage>
        <taxon>Eukaryota</taxon>
        <taxon>Fungi</taxon>
        <taxon>Dikarya</taxon>
        <taxon>Basidiomycota</taxon>
        <taxon>Agaricomycotina</taxon>
        <taxon>Agaricomycetes</taxon>
        <taxon>Sebacinales</taxon>
        <taxon>Serendipitaceae</taxon>
        <taxon>Serendipita</taxon>
    </lineage>
</organism>
<dbReference type="InterPro" id="IPR052228">
    <property type="entry name" value="Sec_Metab_Biosynth_Oxidored"/>
</dbReference>
<sequence>MNSVPNLFKGLTAVAAVSAASITYLYNTNPEAAMFYWMPSKTNIAAATASNALYKPAKRPVGLFFGGTSGIGQAMAEQFARQTNGRAQIVILGRNEQAARAIIEGFPRTDSSTPEEESSKYSFIKVDATSMAQVREVTAKLSSELDKVNYIVATTGFLTLKGRDETSEGIDKKLACNFYARFRFIYDLMPLIEKAANDGEETGVLSVLSAGRGQHVELDDLGLVKRYSLSKAEGHAITYNDAVMNNLASKYPKSRFYHSFPGAVDTPILKAFPGASIFYPTLKVLAKPLLMSPEECAQVMWWRLWTKESPWTTGDHQINHRGEEIPHNRHVTEETTKAIWEHALKMTGPRQ</sequence>
<dbReference type="OrthoDB" id="2898509at2759"/>
<dbReference type="Pfam" id="PF00106">
    <property type="entry name" value="adh_short"/>
    <property type="match status" value="1"/>
</dbReference>
<comment type="caution">
    <text evidence="2">The sequence shown here is derived from an EMBL/GenBank/DDBJ whole genome shotgun (WGS) entry which is preliminary data.</text>
</comment>
<dbReference type="HOGENOM" id="CLU_044999_1_0_1"/>
<accession>G4TUY2</accession>
<dbReference type="PANTHER" id="PTHR47534:SF3">
    <property type="entry name" value="ALCOHOL DEHYDROGENASE-LIKE C-TERMINAL DOMAIN-CONTAINING PROTEIN"/>
    <property type="match status" value="1"/>
</dbReference>
<dbReference type="AlphaFoldDB" id="G4TUY2"/>
<dbReference type="eggNOG" id="ENOG502S1GS">
    <property type="taxonomic scope" value="Eukaryota"/>
</dbReference>
<dbReference type="Proteomes" id="UP000007148">
    <property type="component" value="Unassembled WGS sequence"/>
</dbReference>
<evidence type="ECO:0000256" key="1">
    <source>
        <dbReference type="ARBA" id="ARBA00023002"/>
    </source>
</evidence>
<evidence type="ECO:0000313" key="3">
    <source>
        <dbReference type="Proteomes" id="UP000007148"/>
    </source>
</evidence>
<name>G4TUY2_SERID</name>
<proteinExistence type="predicted"/>
<keyword evidence="1" id="KW-0560">Oxidoreductase</keyword>
<dbReference type="Gene3D" id="3.40.50.720">
    <property type="entry name" value="NAD(P)-binding Rossmann-like Domain"/>
    <property type="match status" value="1"/>
</dbReference>
<dbReference type="InParanoid" id="G4TUY2"/>
<evidence type="ECO:0000313" key="2">
    <source>
        <dbReference type="EMBL" id="CCA75125.1"/>
    </source>
</evidence>
<keyword evidence="3" id="KW-1185">Reference proteome</keyword>
<dbReference type="EMBL" id="CAFZ01000401">
    <property type="protein sequence ID" value="CCA75125.1"/>
    <property type="molecule type" value="Genomic_DNA"/>
</dbReference>
<dbReference type="CDD" id="cd05233">
    <property type="entry name" value="SDR_c"/>
    <property type="match status" value="1"/>
</dbReference>
<protein>
    <recommendedName>
        <fullName evidence="4">NAD(P)-binding protein</fullName>
    </recommendedName>
</protein>
<dbReference type="STRING" id="1109443.G4TUY2"/>
<dbReference type="GO" id="GO:0016491">
    <property type="term" value="F:oxidoreductase activity"/>
    <property type="evidence" value="ECO:0007669"/>
    <property type="project" value="UniProtKB-KW"/>
</dbReference>
<dbReference type="PANTHER" id="PTHR47534">
    <property type="entry name" value="YALI0E05731P"/>
    <property type="match status" value="1"/>
</dbReference>